<name>A7HZF0_CAMHC</name>
<dbReference type="HOGENOM" id="CLU_026145_1_0_7"/>
<dbReference type="STRING" id="360107.CHAB381_0019"/>
<dbReference type="Pfam" id="PF13541">
    <property type="entry name" value="ChlI"/>
    <property type="match status" value="1"/>
</dbReference>
<dbReference type="InterPro" id="IPR000523">
    <property type="entry name" value="Mg_chelatse_chII-like_cat_dom"/>
</dbReference>
<gene>
    <name evidence="3" type="ordered locus">CHAB381_0019</name>
</gene>
<dbReference type="RefSeq" id="WP_011991488.1">
    <property type="nucleotide sequence ID" value="NC_009714.1"/>
</dbReference>
<dbReference type="Proteomes" id="UP000002407">
    <property type="component" value="Chromosome"/>
</dbReference>
<dbReference type="InterPro" id="IPR025158">
    <property type="entry name" value="Mg_chelat-rel_C"/>
</dbReference>
<proteinExistence type="predicted"/>
<dbReference type="Gene3D" id="3.30.230.10">
    <property type="match status" value="1"/>
</dbReference>
<dbReference type="InterPro" id="IPR027417">
    <property type="entry name" value="P-loop_NTPase"/>
</dbReference>
<dbReference type="PANTHER" id="PTHR32039:SF7">
    <property type="entry name" value="COMPETENCE PROTEIN COMM"/>
    <property type="match status" value="1"/>
</dbReference>
<dbReference type="Pfam" id="PF01078">
    <property type="entry name" value="Mg_chelatase"/>
    <property type="match status" value="1"/>
</dbReference>
<dbReference type="SUPFAM" id="SSF52540">
    <property type="entry name" value="P-loop containing nucleoside triphosphate hydrolases"/>
    <property type="match status" value="1"/>
</dbReference>
<dbReference type="eggNOG" id="COG0606">
    <property type="taxonomic scope" value="Bacteria"/>
</dbReference>
<dbReference type="InterPro" id="IPR014721">
    <property type="entry name" value="Ribsml_uS5_D2-typ_fold_subgr"/>
</dbReference>
<reference evidence="4" key="1">
    <citation type="submission" date="2007-07" db="EMBL/GenBank/DDBJ databases">
        <title>Complete genome sequence of Campylobacter hominis ATCC BAA-381, a commensal isolated from the human gastrointestinal tract.</title>
        <authorList>
            <person name="Fouts D.E."/>
            <person name="Mongodin E.F."/>
            <person name="Puiu D."/>
            <person name="Sebastian Y."/>
            <person name="Miller W.G."/>
            <person name="Mandrell R.E."/>
            <person name="Nelson K.E."/>
        </authorList>
    </citation>
    <scope>NUCLEOTIDE SEQUENCE [LARGE SCALE GENOMIC DNA]</scope>
    <source>
        <strain evidence="4">ATCC BAA-381 / LMG 19568 / NCTC 13146 / CH001A</strain>
    </source>
</reference>
<evidence type="ECO:0000313" key="3">
    <source>
        <dbReference type="EMBL" id="ABS51455.1"/>
    </source>
</evidence>
<dbReference type="OrthoDB" id="9813147at2"/>
<dbReference type="KEGG" id="cha:CHAB381_0019"/>
<accession>A7HZF0</accession>
<dbReference type="Pfam" id="PF13335">
    <property type="entry name" value="Mg_chelatase_C"/>
    <property type="match status" value="1"/>
</dbReference>
<dbReference type="AlphaFoldDB" id="A7HZF0"/>
<dbReference type="GO" id="GO:0005524">
    <property type="term" value="F:ATP binding"/>
    <property type="evidence" value="ECO:0007669"/>
    <property type="project" value="InterPro"/>
</dbReference>
<feature type="domain" description="Mg chelatase-related protein C-terminal" evidence="2">
    <location>
        <begin position="409"/>
        <end position="500"/>
    </location>
</feature>
<evidence type="ECO:0000259" key="2">
    <source>
        <dbReference type="Pfam" id="PF13335"/>
    </source>
</evidence>
<feature type="domain" description="Magnesium chelatase ChlI-like catalytic" evidence="1">
    <location>
        <begin position="200"/>
        <end position="400"/>
    </location>
</feature>
<sequence>MKFLKCATFTDTLTEVDVESTLLRGLPGFKVVGLAGITIKESEERVKSSLNALNFKFPAQKIIINLSPSDTPKNGSHFDLAIALLIALGRENFESDIFVFGELGLDGALKSTASLFSILLFLSAKIKHAKILVPKQIALKAAAIPNYEVYAVENLSDAVRFFMDDDFAKTCLVREIHPLFKNVLEICGEKYVANSDFSLDFADVKGQDRAKRASLIAAAGMHNIIFEGSPGSGKSMCAKRIRYILPPQSLKEVMLASAYESLNSKDVDFSALRPFRSPHHTSTRSSIFGGGSNAAKVGEIALANGGELFFDEFPHFSKQILESLREPLEDNKILISRVNSKVEYQTKFLFAAAQNPCPCGNLFSKNLTCTCSFNDIKRYKSVISAPILDRIDIYVAMDEISPFDRSGITSSEMSERVSAVFNIVKKRGQSELNGKMSDKDVIKFCRLEKDAKNVFDMAVSRYNLSQRGIIKTYKVARTIADLANREIIDKSSILEALSFRIRNEI</sequence>
<dbReference type="InterPro" id="IPR004482">
    <property type="entry name" value="Mg_chelat-rel"/>
</dbReference>
<dbReference type="Gene3D" id="3.40.50.300">
    <property type="entry name" value="P-loop containing nucleotide triphosphate hydrolases"/>
    <property type="match status" value="1"/>
</dbReference>
<organism evidence="3 4">
    <name type="scientific">Campylobacter hominis (strain ATCC BAA-381 / DSM 21671 / CCUG 45161 / LMG 19568 / NCTC 13146 / CH001A)</name>
    <dbReference type="NCBI Taxonomy" id="360107"/>
    <lineage>
        <taxon>Bacteria</taxon>
        <taxon>Pseudomonadati</taxon>
        <taxon>Campylobacterota</taxon>
        <taxon>Epsilonproteobacteria</taxon>
        <taxon>Campylobacterales</taxon>
        <taxon>Campylobacteraceae</taxon>
        <taxon>Campylobacter</taxon>
    </lineage>
</organism>
<protein>
    <submittedName>
        <fullName evidence="3">Putative Mg chelatase-like protein</fullName>
    </submittedName>
</protein>
<keyword evidence="4" id="KW-1185">Reference proteome</keyword>
<evidence type="ECO:0000313" key="4">
    <source>
        <dbReference type="Proteomes" id="UP000002407"/>
    </source>
</evidence>
<evidence type="ECO:0000259" key="1">
    <source>
        <dbReference type="Pfam" id="PF01078"/>
    </source>
</evidence>
<dbReference type="InterPro" id="IPR020568">
    <property type="entry name" value="Ribosomal_Su5_D2-typ_SF"/>
</dbReference>
<dbReference type="SUPFAM" id="SSF54211">
    <property type="entry name" value="Ribosomal protein S5 domain 2-like"/>
    <property type="match status" value="1"/>
</dbReference>
<dbReference type="EMBL" id="CP000776">
    <property type="protein sequence ID" value="ABS51455.1"/>
    <property type="molecule type" value="Genomic_DNA"/>
</dbReference>
<dbReference type="PANTHER" id="PTHR32039">
    <property type="entry name" value="MAGNESIUM-CHELATASE SUBUNIT CHLI"/>
    <property type="match status" value="1"/>
</dbReference>
<dbReference type="InterPro" id="IPR045006">
    <property type="entry name" value="CHLI-like"/>
</dbReference>
<dbReference type="NCBIfam" id="TIGR00368">
    <property type="entry name" value="YifB family Mg chelatase-like AAA ATPase"/>
    <property type="match status" value="1"/>
</dbReference>